<evidence type="ECO:0000313" key="2">
    <source>
        <dbReference type="EMBL" id="KAH7308902.1"/>
    </source>
</evidence>
<dbReference type="AlphaFoldDB" id="A0A8K0WLA6"/>
<feature type="coiled-coil region" evidence="1">
    <location>
        <begin position="638"/>
        <end position="700"/>
    </location>
</feature>
<name>A0A8K0WLA6_9HYPO</name>
<protein>
    <submittedName>
        <fullName evidence="2">Uncharacterized protein</fullName>
    </submittedName>
</protein>
<dbReference type="EMBL" id="JAGPNK010000014">
    <property type="protein sequence ID" value="KAH7308902.1"/>
    <property type="molecule type" value="Genomic_DNA"/>
</dbReference>
<keyword evidence="3" id="KW-1185">Reference proteome</keyword>
<dbReference type="Proteomes" id="UP000813444">
    <property type="component" value="Unassembled WGS sequence"/>
</dbReference>
<sequence>MSNTKPNILSQRIEEERALKQLGTARVKLSFLDFPYSEQLQRTKKANIDRLKRVFRVEGGCRPDDLANRIPAIIDEGQWQQYLSESNISMDHEPENITRTHAEIDFPPGFRLQCLRGRHRVEAARQVLPKRDQWWTVDFYPSSITAELKCTLIDEYTNEIKPDDGEFFYKIRQFQGVFGRKNPYFEKRWWARLAAVSTSHNKKERLEQLFRHVHFAPAFDAFQHIPALYVGMRISTLNKMISMKCHELFLAALCRLRNWWYYALENNESMMRRLSRTDIEDLQDTAPGACERDFQDLVYRVKAGKILAAFSASERDRIWDRICSSTTDCLVPSLHAFFENLKYLKGPADCMKRLVRPKRGETIQSALWDAFADPGSRSGKCIIQGSRNTFFFAQADTDTRFSLSYRQLWLNAIRDYRDMPKQVCQKLANPKNGEANETVLYEFASLAHKLGFETQEISDLVQHDPDEKIARRLLRTARNPSQYRYRDFKGCIGRLVEIIHEAEPLDGENHNNLEAGYDNDDSLGEEMNLQQVRAPNRCGIPNDADQVRDGPFMYLPKIHHSTGEKQAELTSFFVQKSIYLFFFGTDAGIDFEKNLEPVSSDGLKHMIRRERSLYRTDRSSDNRHQEGHTLQDMEVEIGQDVHAQLEDAKQELEALEARIQLKATEQQDQETRLRDLENIISQKEETLKELQASVDKRKNDL</sequence>
<reference evidence="2" key="1">
    <citation type="journal article" date="2021" name="Nat. Commun.">
        <title>Genetic determinants of endophytism in the Arabidopsis root mycobiome.</title>
        <authorList>
            <person name="Mesny F."/>
            <person name="Miyauchi S."/>
            <person name="Thiergart T."/>
            <person name="Pickel B."/>
            <person name="Atanasova L."/>
            <person name="Karlsson M."/>
            <person name="Huettel B."/>
            <person name="Barry K.W."/>
            <person name="Haridas S."/>
            <person name="Chen C."/>
            <person name="Bauer D."/>
            <person name="Andreopoulos W."/>
            <person name="Pangilinan J."/>
            <person name="LaButti K."/>
            <person name="Riley R."/>
            <person name="Lipzen A."/>
            <person name="Clum A."/>
            <person name="Drula E."/>
            <person name="Henrissat B."/>
            <person name="Kohler A."/>
            <person name="Grigoriev I.V."/>
            <person name="Martin F.M."/>
            <person name="Hacquard S."/>
        </authorList>
    </citation>
    <scope>NUCLEOTIDE SEQUENCE</scope>
    <source>
        <strain evidence="2">MPI-CAGE-CH-0235</strain>
    </source>
</reference>
<evidence type="ECO:0000256" key="1">
    <source>
        <dbReference type="SAM" id="Coils"/>
    </source>
</evidence>
<dbReference type="OrthoDB" id="5153412at2759"/>
<keyword evidence="1" id="KW-0175">Coiled coil</keyword>
<accession>A0A8K0WLA6</accession>
<evidence type="ECO:0000313" key="3">
    <source>
        <dbReference type="Proteomes" id="UP000813444"/>
    </source>
</evidence>
<dbReference type="Pfam" id="PF12520">
    <property type="entry name" value="DUF3723"/>
    <property type="match status" value="1"/>
</dbReference>
<comment type="caution">
    <text evidence="2">The sequence shown here is derived from an EMBL/GenBank/DDBJ whole genome shotgun (WGS) entry which is preliminary data.</text>
</comment>
<feature type="non-terminal residue" evidence="2">
    <location>
        <position position="1"/>
    </location>
</feature>
<gene>
    <name evidence="2" type="ORF">B0I35DRAFT_359905</name>
</gene>
<dbReference type="InterPro" id="IPR022198">
    <property type="entry name" value="DUF3723"/>
</dbReference>
<proteinExistence type="predicted"/>
<organism evidence="2 3">
    <name type="scientific">Stachybotrys elegans</name>
    <dbReference type="NCBI Taxonomy" id="80388"/>
    <lineage>
        <taxon>Eukaryota</taxon>
        <taxon>Fungi</taxon>
        <taxon>Dikarya</taxon>
        <taxon>Ascomycota</taxon>
        <taxon>Pezizomycotina</taxon>
        <taxon>Sordariomycetes</taxon>
        <taxon>Hypocreomycetidae</taxon>
        <taxon>Hypocreales</taxon>
        <taxon>Stachybotryaceae</taxon>
        <taxon>Stachybotrys</taxon>
    </lineage>
</organism>